<gene>
    <name evidence="2" type="primary">RvY_02521-1</name>
    <name evidence="2" type="synonym">RvY_02521.1</name>
    <name evidence="2" type="ORF">RvY_02521</name>
</gene>
<dbReference type="Proteomes" id="UP000186922">
    <property type="component" value="Unassembled WGS sequence"/>
</dbReference>
<dbReference type="Gene3D" id="2.80.10.50">
    <property type="match status" value="1"/>
</dbReference>
<dbReference type="EMBL" id="BDGG01000001">
    <property type="protein sequence ID" value="GAU90045.1"/>
    <property type="molecule type" value="Genomic_DNA"/>
</dbReference>
<proteinExistence type="predicted"/>
<dbReference type="CDD" id="cd00161">
    <property type="entry name" value="beta-trefoil_Ricin-like"/>
    <property type="match status" value="1"/>
</dbReference>
<comment type="caution">
    <text evidence="2">The sequence shown here is derived from an EMBL/GenBank/DDBJ whole genome shotgun (WGS) entry which is preliminary data.</text>
</comment>
<evidence type="ECO:0000313" key="2">
    <source>
        <dbReference type="EMBL" id="GAU90045.1"/>
    </source>
</evidence>
<sequence length="203" mass="22137">MCDILCWGLLVVLPIHLDGATAGEPSDGQRSIRAASFSLQNQIGFAPRDILIESLDSKTCFDMKNRGQTVGTHVVLGMCTFPSPQWNQLFMLQDVDGQHFTLSNQYSSCFTFQPGTQLLASASQCSGDTSKFFLDNSADGQSYLIRQKGTAKCVVPFGGGGTSGGTEVLKAAPCDKNDPAQFWRIFSKDKPRRFAPHPSRCMN</sequence>
<organism evidence="2 3">
    <name type="scientific">Ramazzottius varieornatus</name>
    <name type="common">Water bear</name>
    <name type="synonym">Tardigrade</name>
    <dbReference type="NCBI Taxonomy" id="947166"/>
    <lineage>
        <taxon>Eukaryota</taxon>
        <taxon>Metazoa</taxon>
        <taxon>Ecdysozoa</taxon>
        <taxon>Tardigrada</taxon>
        <taxon>Eutardigrada</taxon>
        <taxon>Parachela</taxon>
        <taxon>Hypsibioidea</taxon>
        <taxon>Ramazzottiidae</taxon>
        <taxon>Ramazzottius</taxon>
    </lineage>
</organism>
<dbReference type="OrthoDB" id="10052353at2759"/>
<name>A0A1D1UNR7_RAMVA</name>
<dbReference type="AlphaFoldDB" id="A0A1D1UNR7"/>
<accession>A0A1D1UNR7</accession>
<dbReference type="InterPro" id="IPR035992">
    <property type="entry name" value="Ricin_B-like_lectins"/>
</dbReference>
<feature type="signal peptide" evidence="1">
    <location>
        <begin position="1"/>
        <end position="22"/>
    </location>
</feature>
<feature type="chain" id="PRO_5008897418" evidence="1">
    <location>
        <begin position="23"/>
        <end position="203"/>
    </location>
</feature>
<dbReference type="SUPFAM" id="SSF50370">
    <property type="entry name" value="Ricin B-like lectins"/>
    <property type="match status" value="1"/>
</dbReference>
<evidence type="ECO:0000313" key="3">
    <source>
        <dbReference type="Proteomes" id="UP000186922"/>
    </source>
</evidence>
<keyword evidence="1" id="KW-0732">Signal</keyword>
<protein>
    <submittedName>
        <fullName evidence="2">Uncharacterized protein</fullName>
    </submittedName>
</protein>
<evidence type="ECO:0000256" key="1">
    <source>
        <dbReference type="SAM" id="SignalP"/>
    </source>
</evidence>
<reference evidence="2 3" key="1">
    <citation type="journal article" date="2016" name="Nat. Commun.">
        <title>Extremotolerant tardigrade genome and improved radiotolerance of human cultured cells by tardigrade-unique protein.</title>
        <authorList>
            <person name="Hashimoto T."/>
            <person name="Horikawa D.D."/>
            <person name="Saito Y."/>
            <person name="Kuwahara H."/>
            <person name="Kozuka-Hata H."/>
            <person name="Shin-I T."/>
            <person name="Minakuchi Y."/>
            <person name="Ohishi K."/>
            <person name="Motoyama A."/>
            <person name="Aizu T."/>
            <person name="Enomoto A."/>
            <person name="Kondo K."/>
            <person name="Tanaka S."/>
            <person name="Hara Y."/>
            <person name="Koshikawa S."/>
            <person name="Sagara H."/>
            <person name="Miura T."/>
            <person name="Yokobori S."/>
            <person name="Miyagawa K."/>
            <person name="Suzuki Y."/>
            <person name="Kubo T."/>
            <person name="Oyama M."/>
            <person name="Kohara Y."/>
            <person name="Fujiyama A."/>
            <person name="Arakawa K."/>
            <person name="Katayama T."/>
            <person name="Toyoda A."/>
            <person name="Kunieda T."/>
        </authorList>
    </citation>
    <scope>NUCLEOTIDE SEQUENCE [LARGE SCALE GENOMIC DNA]</scope>
    <source>
        <strain evidence="2 3">YOKOZUNA-1</strain>
    </source>
</reference>
<keyword evidence="3" id="KW-1185">Reference proteome</keyword>
<dbReference type="PROSITE" id="PS50231">
    <property type="entry name" value="RICIN_B_LECTIN"/>
    <property type="match status" value="1"/>
</dbReference>